<sequence length="177" mass="19708">MSRDDARAPQFDNVRVPMNILNTLTTKEPKDIVLVIGTGVSAVLAPFSDALRSCRHYLAAVIDAAEQHQVLHPTHVCKFRGNLTNQSDLLAVAHDLLREMSPHSDDPKPSSLRECFKQFAECLERHLTSSNVVDAILGLMERGTMVITTNYYNFLEALGQFKGKPVTTIDMQDKSKV</sequence>
<comment type="similarity">
    <text evidence="1">Belongs to the FAM118 family.</text>
</comment>
<keyword evidence="3" id="KW-0007">Acetylation</keyword>
<dbReference type="InterPro" id="IPR038916">
    <property type="entry name" value="FAM118"/>
</dbReference>
<evidence type="ECO:0000256" key="1">
    <source>
        <dbReference type="ARBA" id="ARBA00006491"/>
    </source>
</evidence>
<protein>
    <recommendedName>
        <fullName evidence="6">Deacetylase sirtuin-type domain-containing protein</fullName>
    </recommendedName>
</protein>
<dbReference type="AlphaFoldDB" id="A0AAV7SQT1"/>
<dbReference type="PANTHER" id="PTHR28623">
    <property type="entry name" value="PROTEIN FAM118B"/>
    <property type="match status" value="1"/>
</dbReference>
<evidence type="ECO:0000256" key="3">
    <source>
        <dbReference type="ARBA" id="ARBA00022990"/>
    </source>
</evidence>
<gene>
    <name evidence="4" type="ORF">NDU88_006895</name>
</gene>
<comment type="caution">
    <text evidence="4">The sequence shown here is derived from an EMBL/GenBank/DDBJ whole genome shotgun (WGS) entry which is preliminary data.</text>
</comment>
<evidence type="ECO:0000256" key="2">
    <source>
        <dbReference type="ARBA" id="ARBA00022553"/>
    </source>
</evidence>
<organism evidence="4 5">
    <name type="scientific">Pleurodeles waltl</name>
    <name type="common">Iberian ribbed newt</name>
    <dbReference type="NCBI Taxonomy" id="8319"/>
    <lineage>
        <taxon>Eukaryota</taxon>
        <taxon>Metazoa</taxon>
        <taxon>Chordata</taxon>
        <taxon>Craniata</taxon>
        <taxon>Vertebrata</taxon>
        <taxon>Euteleostomi</taxon>
        <taxon>Amphibia</taxon>
        <taxon>Batrachia</taxon>
        <taxon>Caudata</taxon>
        <taxon>Salamandroidea</taxon>
        <taxon>Salamandridae</taxon>
        <taxon>Pleurodelinae</taxon>
        <taxon>Pleurodeles</taxon>
    </lineage>
</organism>
<evidence type="ECO:0000313" key="5">
    <source>
        <dbReference type="Proteomes" id="UP001066276"/>
    </source>
</evidence>
<proteinExistence type="inferred from homology"/>
<dbReference type="Proteomes" id="UP001066276">
    <property type="component" value="Chromosome 4_2"/>
</dbReference>
<keyword evidence="5" id="KW-1185">Reference proteome</keyword>
<evidence type="ECO:0000313" key="4">
    <source>
        <dbReference type="EMBL" id="KAJ1166495.1"/>
    </source>
</evidence>
<reference evidence="4" key="1">
    <citation type="journal article" date="2022" name="bioRxiv">
        <title>Sequencing and chromosome-scale assembly of the giantPleurodeles waltlgenome.</title>
        <authorList>
            <person name="Brown T."/>
            <person name="Elewa A."/>
            <person name="Iarovenko S."/>
            <person name="Subramanian E."/>
            <person name="Araus A.J."/>
            <person name="Petzold A."/>
            <person name="Susuki M."/>
            <person name="Suzuki K.-i.T."/>
            <person name="Hayashi T."/>
            <person name="Toyoda A."/>
            <person name="Oliveira C."/>
            <person name="Osipova E."/>
            <person name="Leigh N.D."/>
            <person name="Simon A."/>
            <person name="Yun M.H."/>
        </authorList>
    </citation>
    <scope>NUCLEOTIDE SEQUENCE</scope>
    <source>
        <strain evidence="4">20211129_DDA</strain>
        <tissue evidence="4">Liver</tissue>
    </source>
</reference>
<keyword evidence="2" id="KW-0597">Phosphoprotein</keyword>
<name>A0AAV7SQT1_PLEWA</name>
<evidence type="ECO:0008006" key="6">
    <source>
        <dbReference type="Google" id="ProtNLM"/>
    </source>
</evidence>
<accession>A0AAV7SQT1</accession>
<dbReference type="EMBL" id="JANPWB010000008">
    <property type="protein sequence ID" value="KAJ1166495.1"/>
    <property type="molecule type" value="Genomic_DNA"/>
</dbReference>
<dbReference type="PANTHER" id="PTHR28623:SF2">
    <property type="entry name" value="PROTEIN FAM118A"/>
    <property type="match status" value="1"/>
</dbReference>